<dbReference type="Gene3D" id="3.30.360.10">
    <property type="entry name" value="Dihydrodipicolinate Reductase, domain 2"/>
    <property type="match status" value="1"/>
</dbReference>
<gene>
    <name evidence="5" type="ORF">D7M11_03700</name>
</gene>
<dbReference type="GO" id="GO:0000166">
    <property type="term" value="F:nucleotide binding"/>
    <property type="evidence" value="ECO:0007669"/>
    <property type="project" value="InterPro"/>
</dbReference>
<organism evidence="5 6">
    <name type="scientific">Paenibacillus ginsengarvi</name>
    <dbReference type="NCBI Taxonomy" id="400777"/>
    <lineage>
        <taxon>Bacteria</taxon>
        <taxon>Bacillati</taxon>
        <taxon>Bacillota</taxon>
        <taxon>Bacilli</taxon>
        <taxon>Bacillales</taxon>
        <taxon>Paenibacillaceae</taxon>
        <taxon>Paenibacillus</taxon>
    </lineage>
</organism>
<dbReference type="EMBL" id="RBAH01000002">
    <property type="protein sequence ID" value="RKN86126.1"/>
    <property type="molecule type" value="Genomic_DNA"/>
</dbReference>
<feature type="domain" description="Gfo/Idh/MocA-like oxidoreductase N-terminal" evidence="3">
    <location>
        <begin position="4"/>
        <end position="122"/>
    </location>
</feature>
<dbReference type="InterPro" id="IPR000683">
    <property type="entry name" value="Gfo/Idh/MocA-like_OxRdtase_N"/>
</dbReference>
<sequence>MDRFKIAVIGAGDMGGNHVRGWISAGHHVVSVTDTDKIRADKLALRYNVGAVYGDYKEAIDDPQVDIVSVCLPLVLHAPVTVYAAGRGKHIFCEKPLASSREAAEDMQRAVELAGVRFGIGFQRNFSEGVGLVRQWADEGRFGSPLVFSSDLMQEVRPKIAMHDARGNQGPVVDACCHYFLMWQTVFGSKPKKVYASGRILGKDRPEIAHFEELAVDTAVITVEYESGDIGTMNVSWGLAKKSPIRGRPDRIYGPKGGAEGPFNSFGRSTVSFELYEGSSTATVTVEQPDLFSKQFTIFAEAVREGKPAPVGFRQGLDMLRLSHAVLESAKTGNIVHLD</sequence>
<evidence type="ECO:0000256" key="2">
    <source>
        <dbReference type="ARBA" id="ARBA00023002"/>
    </source>
</evidence>
<dbReference type="SUPFAM" id="SSF51735">
    <property type="entry name" value="NAD(P)-binding Rossmann-fold domains"/>
    <property type="match status" value="1"/>
</dbReference>
<dbReference type="PANTHER" id="PTHR43818">
    <property type="entry name" value="BCDNA.GH03377"/>
    <property type="match status" value="1"/>
</dbReference>
<dbReference type="Proteomes" id="UP000282311">
    <property type="component" value="Unassembled WGS sequence"/>
</dbReference>
<name>A0A3B0CTY5_9BACL</name>
<keyword evidence="2" id="KW-0560">Oxidoreductase</keyword>
<evidence type="ECO:0000313" key="5">
    <source>
        <dbReference type="EMBL" id="RKN86126.1"/>
    </source>
</evidence>
<evidence type="ECO:0000259" key="4">
    <source>
        <dbReference type="Pfam" id="PF02894"/>
    </source>
</evidence>
<comment type="caution">
    <text evidence="5">The sequence shown here is derived from an EMBL/GenBank/DDBJ whole genome shotgun (WGS) entry which is preliminary data.</text>
</comment>
<feature type="domain" description="Gfo/Idh/MocA-like oxidoreductase C-terminal" evidence="4">
    <location>
        <begin position="138"/>
        <end position="337"/>
    </location>
</feature>
<dbReference type="OrthoDB" id="9815825at2"/>
<dbReference type="Pfam" id="PF01408">
    <property type="entry name" value="GFO_IDH_MocA"/>
    <property type="match status" value="1"/>
</dbReference>
<comment type="similarity">
    <text evidence="1">Belongs to the Gfo/Idh/MocA family.</text>
</comment>
<proteinExistence type="inferred from homology"/>
<dbReference type="AlphaFoldDB" id="A0A3B0CTY5"/>
<protein>
    <submittedName>
        <fullName evidence="5">Gfo/Idh/MocA family oxidoreductase</fullName>
    </submittedName>
</protein>
<dbReference type="RefSeq" id="WP_120745818.1">
    <property type="nucleotide sequence ID" value="NZ_RBAH01000002.1"/>
</dbReference>
<evidence type="ECO:0000259" key="3">
    <source>
        <dbReference type="Pfam" id="PF01408"/>
    </source>
</evidence>
<keyword evidence="6" id="KW-1185">Reference proteome</keyword>
<accession>A0A3B0CTY5</accession>
<dbReference type="SUPFAM" id="SSF55347">
    <property type="entry name" value="Glyceraldehyde-3-phosphate dehydrogenase-like, C-terminal domain"/>
    <property type="match status" value="1"/>
</dbReference>
<reference evidence="5 6" key="1">
    <citation type="journal article" date="2007" name="Int. J. Syst. Evol. Microbiol.">
        <title>Paenibacillus ginsengarvi sp. nov., isolated from soil from ginseng cultivation.</title>
        <authorList>
            <person name="Yoon M.H."/>
            <person name="Ten L.N."/>
            <person name="Im W.T."/>
        </authorList>
    </citation>
    <scope>NUCLEOTIDE SEQUENCE [LARGE SCALE GENOMIC DNA]</scope>
    <source>
        <strain evidence="5 6">KCTC 13059</strain>
    </source>
</reference>
<dbReference type="InterPro" id="IPR036291">
    <property type="entry name" value="NAD(P)-bd_dom_sf"/>
</dbReference>
<dbReference type="Pfam" id="PF02894">
    <property type="entry name" value="GFO_IDH_MocA_C"/>
    <property type="match status" value="1"/>
</dbReference>
<dbReference type="Gene3D" id="3.40.50.720">
    <property type="entry name" value="NAD(P)-binding Rossmann-like Domain"/>
    <property type="match status" value="1"/>
</dbReference>
<evidence type="ECO:0000256" key="1">
    <source>
        <dbReference type="ARBA" id="ARBA00010928"/>
    </source>
</evidence>
<evidence type="ECO:0000313" key="6">
    <source>
        <dbReference type="Proteomes" id="UP000282311"/>
    </source>
</evidence>
<dbReference type="PANTHER" id="PTHR43818:SF11">
    <property type="entry name" value="BCDNA.GH03377"/>
    <property type="match status" value="1"/>
</dbReference>
<dbReference type="GO" id="GO:0016491">
    <property type="term" value="F:oxidoreductase activity"/>
    <property type="evidence" value="ECO:0007669"/>
    <property type="project" value="UniProtKB-KW"/>
</dbReference>
<dbReference type="InterPro" id="IPR050463">
    <property type="entry name" value="Gfo/Idh/MocA_oxidrdct_glycsds"/>
</dbReference>
<dbReference type="InterPro" id="IPR004104">
    <property type="entry name" value="Gfo/Idh/MocA-like_OxRdtase_C"/>
</dbReference>